<dbReference type="RefSeq" id="WP_404542057.1">
    <property type="nucleotide sequence ID" value="NZ_JADIKL010000012.1"/>
</dbReference>
<name>A0ABW8KNL3_9GAMM</name>
<comment type="caution">
    <text evidence="1">The sequence shown here is derived from an EMBL/GenBank/DDBJ whole genome shotgun (WGS) entry which is preliminary data.</text>
</comment>
<reference evidence="1 2" key="1">
    <citation type="submission" date="2020-10" db="EMBL/GenBank/DDBJ databases">
        <title>Phylogeny of dyella-like bacteria.</title>
        <authorList>
            <person name="Fu J."/>
        </authorList>
    </citation>
    <scope>NUCLEOTIDE SEQUENCE [LARGE SCALE GENOMIC DNA]</scope>
    <source>
        <strain evidence="1 2">DKC-1</strain>
    </source>
</reference>
<protein>
    <submittedName>
        <fullName evidence="1">Uncharacterized protein</fullName>
    </submittedName>
</protein>
<gene>
    <name evidence="1" type="ORF">ISP14_16790</name>
</gene>
<sequence>MKSRLAGIGLFISFLFVGFLSMPVESIATQNAKDSTIVGLGMALPNVPDVSKDKKFHVYEIDKDGVTYVQINNLDRAVVAAVAMTSSGYFTLPIGYLASAKVILPNAKQYGVVQPYDVAAPLAAGDGQCPCSGHVVYTGLNGTIVVVTDRNGNVIQVVVLPPAAATVDP</sequence>
<dbReference type="Proteomes" id="UP001620397">
    <property type="component" value="Unassembled WGS sequence"/>
</dbReference>
<accession>A0ABW8KNL3</accession>
<proteinExistence type="predicted"/>
<evidence type="ECO:0000313" key="2">
    <source>
        <dbReference type="Proteomes" id="UP001620397"/>
    </source>
</evidence>
<organism evidence="1 2">
    <name type="scientific">Dyella agri</name>
    <dbReference type="NCBI Taxonomy" id="1926869"/>
    <lineage>
        <taxon>Bacteria</taxon>
        <taxon>Pseudomonadati</taxon>
        <taxon>Pseudomonadota</taxon>
        <taxon>Gammaproteobacteria</taxon>
        <taxon>Lysobacterales</taxon>
        <taxon>Rhodanobacteraceae</taxon>
        <taxon>Dyella</taxon>
    </lineage>
</organism>
<evidence type="ECO:0000313" key="1">
    <source>
        <dbReference type="EMBL" id="MFK2932443.1"/>
    </source>
</evidence>
<keyword evidence="2" id="KW-1185">Reference proteome</keyword>
<dbReference type="EMBL" id="JADIKL010000012">
    <property type="protein sequence ID" value="MFK2932443.1"/>
    <property type="molecule type" value="Genomic_DNA"/>
</dbReference>